<protein>
    <recommendedName>
        <fullName evidence="2">WIYLD domain-containing protein</fullName>
    </recommendedName>
</protein>
<evidence type="ECO:0000259" key="2">
    <source>
        <dbReference type="Pfam" id="PF10440"/>
    </source>
</evidence>
<feature type="domain" description="WIYLD" evidence="2">
    <location>
        <begin position="8"/>
        <end position="69"/>
    </location>
</feature>
<sequence length="505" mass="54348">MAPRGRTKKRLTRMDAAVDAMAPLGFDKRLVKITVKKLLKEYGGDELWPFIEEYSYKELIEAILRAQEEEQTETQKGVSSQDERVEDPALGSTIDPSGTLVDSTCNEQSTFSAGTLVDSACNEQSTFPSGTLVDTTCNEQSTFPSGTLVDTTCNEQSAIGPSGTLVISTCDEAGNTVGETYCSEPVNAVEEPADKEFCSNKQDSGSSEEFCPLPAEGGRNRWKDIEEDQPSIQKGMANAACSDGGNSVNQVQPGSKSHVFAQLPTSIPCAVNQLKICSESRVLQAGSNSHVATPPSTSSPRPVNRLKMCSGSQVQSRRNSHVSPPRSTASSCQVSVPKMSSGTQSHSPRNSHVSTPPPTSSACRVSNLKMSSGSQVKSPRNCHVSAPPPTSSLCRVSNLKMSSGSQEQSRSISHVSTPPPTYSCTVNNLPPPADHRPTTLPSSKPASTQPPRRRFPCYGWIENDDEEDADDFMQLQPMKPTTSLQSQSSSVGSTKCMKRKSRWDV</sequence>
<gene>
    <name evidence="3" type="ORF">HAX54_047389</name>
</gene>
<dbReference type="InterPro" id="IPR018848">
    <property type="entry name" value="WIYLD_domain"/>
</dbReference>
<name>A0ABS8WI63_DATST</name>
<dbReference type="Proteomes" id="UP000823775">
    <property type="component" value="Unassembled WGS sequence"/>
</dbReference>
<feature type="compositionally biased region" description="Polar residues" evidence="1">
    <location>
        <begin position="285"/>
        <end position="301"/>
    </location>
</feature>
<dbReference type="Pfam" id="PF10440">
    <property type="entry name" value="WIYLD"/>
    <property type="match status" value="1"/>
</dbReference>
<organism evidence="3 4">
    <name type="scientific">Datura stramonium</name>
    <name type="common">Jimsonweed</name>
    <name type="synonym">Common thornapple</name>
    <dbReference type="NCBI Taxonomy" id="4076"/>
    <lineage>
        <taxon>Eukaryota</taxon>
        <taxon>Viridiplantae</taxon>
        <taxon>Streptophyta</taxon>
        <taxon>Embryophyta</taxon>
        <taxon>Tracheophyta</taxon>
        <taxon>Spermatophyta</taxon>
        <taxon>Magnoliopsida</taxon>
        <taxon>eudicotyledons</taxon>
        <taxon>Gunneridae</taxon>
        <taxon>Pentapetalae</taxon>
        <taxon>asterids</taxon>
        <taxon>lamiids</taxon>
        <taxon>Solanales</taxon>
        <taxon>Solanaceae</taxon>
        <taxon>Solanoideae</taxon>
        <taxon>Datureae</taxon>
        <taxon>Datura</taxon>
    </lineage>
</organism>
<keyword evidence="4" id="KW-1185">Reference proteome</keyword>
<dbReference type="PANTHER" id="PTHR34271:SF1">
    <property type="entry name" value="NUCLEOLAR HISTONE METHYLTRANSFERASE-RELATED PROTEIN"/>
    <property type="match status" value="1"/>
</dbReference>
<feature type="region of interest" description="Disordered" evidence="1">
    <location>
        <begin position="480"/>
        <end position="505"/>
    </location>
</feature>
<evidence type="ECO:0000313" key="4">
    <source>
        <dbReference type="Proteomes" id="UP000823775"/>
    </source>
</evidence>
<feature type="compositionally biased region" description="Low complexity" evidence="1">
    <location>
        <begin position="481"/>
        <end position="494"/>
    </location>
</feature>
<evidence type="ECO:0000256" key="1">
    <source>
        <dbReference type="SAM" id="MobiDB-lite"/>
    </source>
</evidence>
<dbReference type="Gene3D" id="1.10.8.850">
    <property type="entry name" value="Histone-lysine N methyltransferase , C-terminal domain-like"/>
    <property type="match status" value="1"/>
</dbReference>
<feature type="compositionally biased region" description="Polar residues" evidence="1">
    <location>
        <begin position="391"/>
        <end position="401"/>
    </location>
</feature>
<accession>A0ABS8WI63</accession>
<feature type="region of interest" description="Disordered" evidence="1">
    <location>
        <begin position="285"/>
        <end position="454"/>
    </location>
</feature>
<proteinExistence type="predicted"/>
<dbReference type="InterPro" id="IPR043017">
    <property type="entry name" value="WIYLD_dom_sf"/>
</dbReference>
<feature type="compositionally biased region" description="Polar residues" evidence="1">
    <location>
        <begin position="439"/>
        <end position="450"/>
    </location>
</feature>
<feature type="compositionally biased region" description="Basic residues" evidence="1">
    <location>
        <begin position="496"/>
        <end position="505"/>
    </location>
</feature>
<feature type="compositionally biased region" description="Low complexity" evidence="1">
    <location>
        <begin position="402"/>
        <end position="413"/>
    </location>
</feature>
<feature type="compositionally biased region" description="Polar residues" evidence="1">
    <location>
        <begin position="310"/>
        <end position="378"/>
    </location>
</feature>
<dbReference type="EMBL" id="JACEIK010007647">
    <property type="protein sequence ID" value="MCE3050503.1"/>
    <property type="molecule type" value="Genomic_DNA"/>
</dbReference>
<comment type="caution">
    <text evidence="3">The sequence shown here is derived from an EMBL/GenBank/DDBJ whole genome shotgun (WGS) entry which is preliminary data.</text>
</comment>
<reference evidence="3 4" key="1">
    <citation type="journal article" date="2021" name="BMC Genomics">
        <title>Datura genome reveals duplications of psychoactive alkaloid biosynthetic genes and high mutation rate following tissue culture.</title>
        <authorList>
            <person name="Rajewski A."/>
            <person name="Carter-House D."/>
            <person name="Stajich J."/>
            <person name="Litt A."/>
        </authorList>
    </citation>
    <scope>NUCLEOTIDE SEQUENCE [LARGE SCALE GENOMIC DNA]</scope>
    <source>
        <strain evidence="3">AR-01</strain>
    </source>
</reference>
<evidence type="ECO:0000313" key="3">
    <source>
        <dbReference type="EMBL" id="MCE3050503.1"/>
    </source>
</evidence>
<feature type="region of interest" description="Disordered" evidence="1">
    <location>
        <begin position="68"/>
        <end position="101"/>
    </location>
</feature>
<dbReference type="PANTHER" id="PTHR34271">
    <property type="entry name" value="NUCLEOLAR HISTONE METHYLTRANSFERASE-RELATED PROTEIN"/>
    <property type="match status" value="1"/>
</dbReference>